<evidence type="ECO:0000256" key="10">
    <source>
        <dbReference type="ARBA" id="ARBA00023136"/>
    </source>
</evidence>
<dbReference type="SUPFAM" id="SSF161070">
    <property type="entry name" value="SNF-like"/>
    <property type="match status" value="1"/>
</dbReference>
<dbReference type="PROSITE" id="PS50267">
    <property type="entry name" value="NA_NEUROTRAN_SYMP_3"/>
    <property type="match status" value="1"/>
</dbReference>
<evidence type="ECO:0000256" key="17">
    <source>
        <dbReference type="SAM" id="Phobius"/>
    </source>
</evidence>
<comment type="caution">
    <text evidence="18">The sequence shown here is derived from an EMBL/GenBank/DDBJ whole genome shotgun (WGS) entry which is preliminary data.</text>
</comment>
<keyword evidence="10 17" id="KW-0472">Membrane</keyword>
<feature type="transmembrane region" description="Helical" evidence="17">
    <location>
        <begin position="272"/>
        <end position="296"/>
    </location>
</feature>
<feature type="binding site" evidence="14">
    <location>
        <position position="50"/>
    </location>
    <ligand>
        <name>Na(+)</name>
        <dbReference type="ChEBI" id="CHEBI:29101"/>
        <label>1</label>
    </ligand>
</feature>
<dbReference type="OMA" id="PPIWKLA"/>
<organism evidence="18 19">
    <name type="scientific">Lucilia cuprina</name>
    <name type="common">Green bottle fly</name>
    <name type="synonym">Australian sheep blowfly</name>
    <dbReference type="NCBI Taxonomy" id="7375"/>
    <lineage>
        <taxon>Eukaryota</taxon>
        <taxon>Metazoa</taxon>
        <taxon>Ecdysozoa</taxon>
        <taxon>Arthropoda</taxon>
        <taxon>Hexapoda</taxon>
        <taxon>Insecta</taxon>
        <taxon>Pterygota</taxon>
        <taxon>Neoptera</taxon>
        <taxon>Endopterygota</taxon>
        <taxon>Diptera</taxon>
        <taxon>Brachycera</taxon>
        <taxon>Muscomorpha</taxon>
        <taxon>Oestroidea</taxon>
        <taxon>Calliphoridae</taxon>
        <taxon>Luciliinae</taxon>
        <taxon>Lucilia</taxon>
    </lineage>
</organism>
<feature type="transmembrane region" description="Helical" evidence="17">
    <location>
        <begin position="439"/>
        <end position="461"/>
    </location>
</feature>
<evidence type="ECO:0000256" key="9">
    <source>
        <dbReference type="ARBA" id="ARBA00023065"/>
    </source>
</evidence>
<dbReference type="PANTHER" id="PTHR11616">
    <property type="entry name" value="SODIUM/CHLORIDE DEPENDENT TRANSPORTER"/>
    <property type="match status" value="1"/>
</dbReference>
<evidence type="ECO:0000256" key="6">
    <source>
        <dbReference type="ARBA" id="ARBA00022970"/>
    </source>
</evidence>
<gene>
    <name evidence="18" type="ORF">FF38_13138</name>
</gene>
<evidence type="ECO:0000256" key="8">
    <source>
        <dbReference type="ARBA" id="ARBA00023053"/>
    </source>
</evidence>
<keyword evidence="7 17" id="KW-1133">Transmembrane helix</keyword>
<accession>A0A0L0CA11</accession>
<dbReference type="EMBL" id="JRES01000803">
    <property type="protein sequence ID" value="KNC28284.1"/>
    <property type="molecule type" value="Genomic_DNA"/>
</dbReference>
<feature type="transmembrane region" description="Helical" evidence="17">
    <location>
        <begin position="109"/>
        <end position="136"/>
    </location>
</feature>
<feature type="transmembrane region" description="Helical" evidence="17">
    <location>
        <begin position="410"/>
        <end position="433"/>
    </location>
</feature>
<evidence type="ECO:0000256" key="13">
    <source>
        <dbReference type="ARBA" id="ARBA00037785"/>
    </source>
</evidence>
<feature type="binding site" evidence="14">
    <location>
        <position position="283"/>
    </location>
    <ligand>
        <name>Na(+)</name>
        <dbReference type="ChEBI" id="CHEBI:29101"/>
        <label>1</label>
    </ligand>
</feature>
<dbReference type="PANTHER" id="PTHR11616:SF321">
    <property type="entry name" value="SODIUM-DEPENDENT NUTRIENT AMINO ACID TRANSPORTER 1-RELATED"/>
    <property type="match status" value="1"/>
</dbReference>
<keyword evidence="6" id="KW-0029">Amino-acid transport</keyword>
<protein>
    <recommendedName>
        <fullName evidence="16">Transporter</fullName>
    </recommendedName>
</protein>
<keyword evidence="9" id="KW-0406">Ion transport</keyword>
<dbReference type="OrthoDB" id="6581954at2759"/>
<dbReference type="PROSITE" id="PS00754">
    <property type="entry name" value="NA_NEUROTRAN_SYMP_2"/>
    <property type="match status" value="1"/>
</dbReference>
<feature type="binding site" evidence="14">
    <location>
        <position position="382"/>
    </location>
    <ligand>
        <name>Na(+)</name>
        <dbReference type="ChEBI" id="CHEBI:29101"/>
        <label>1</label>
    </ligand>
</feature>
<dbReference type="AlphaFoldDB" id="A0A0L0CA11"/>
<keyword evidence="8 14" id="KW-0915">Sodium</keyword>
<evidence type="ECO:0000256" key="4">
    <source>
        <dbReference type="ARBA" id="ARBA00022692"/>
    </source>
</evidence>
<dbReference type="InterPro" id="IPR037272">
    <property type="entry name" value="SNS_sf"/>
</dbReference>
<feature type="transmembrane region" description="Helical" evidence="17">
    <location>
        <begin position="371"/>
        <end position="398"/>
    </location>
</feature>
<sequence length="604" mass="66869">MSELEKGLLNSKNKVTITSEEISGNKPKEQWGNEIEFLFSCISLSVGLGNIWRFPYIAFQNGGGAFVIPYLIVLLIIGRPVYYLEILVGQFSGRGCIKAFDMAPVMKGVAAGQVLATGASITYYSSIMALTLRFLIASFSKVLPWSYCRKEWGAICLENDLMANNTTGSLNKVSPAELYFQNEILQELPNIDNGIGSPNWELVGCLALSWCIIGAVLIRGIKSSGKAAYFLGVFPYVVLIILLIRAVTLPGALQGIIYFFKPQWQELLNPLVWYAAVTQVFFSLAICFGTLITYASYNNFKRNVYNDIVIITTMDSCSSIIAGCITFGILGNLAFQTGNTDIAKVVKGGAGLAFISYPDAIAKFEFIPQAFAVLFFLMLFVLGIGSTVGMGSCIIRVIRDQFVKCPNWPLALGLSVLGFAISIIYMCPGGQFILNLVDFYGVSFTALILAIGELLAVGWVYGIKRFCEDIKFMVGLKTGLYWRLCWGVITPGLMLAVLIYTLADLKPLTYKNVHYPKIAHAFGWCLSALGLLQIPGWALYQFCCQHKELNFKQKCLALFKPSKSWGPLDQNERYEYDNYRKNVENKQVGLVKGVASKFCNNLFN</sequence>
<dbReference type="GO" id="GO:0005283">
    <property type="term" value="F:amino acid:sodium symporter activity"/>
    <property type="evidence" value="ECO:0007669"/>
    <property type="project" value="TreeGrafter"/>
</dbReference>
<feature type="binding site" evidence="14">
    <location>
        <position position="386"/>
    </location>
    <ligand>
        <name>Na(+)</name>
        <dbReference type="ChEBI" id="CHEBI:29101"/>
        <label>1</label>
    </ligand>
</feature>
<feature type="transmembrane region" description="Helical" evidence="17">
    <location>
        <begin position="66"/>
        <end position="88"/>
    </location>
</feature>
<feature type="transmembrane region" description="Helical" evidence="17">
    <location>
        <begin position="233"/>
        <end position="260"/>
    </location>
</feature>
<comment type="function">
    <text evidence="13">Unusual broad substrate spectrum amino acid:sodium cotransporter that promotes absorption of the D isomers of essential amino acids. Neutral amino acids are the preferred substrates, especially methionine and phenylalanine.</text>
</comment>
<evidence type="ECO:0000313" key="18">
    <source>
        <dbReference type="EMBL" id="KNC28284.1"/>
    </source>
</evidence>
<evidence type="ECO:0000256" key="1">
    <source>
        <dbReference type="ARBA" id="ARBA00004141"/>
    </source>
</evidence>
<evidence type="ECO:0000256" key="3">
    <source>
        <dbReference type="ARBA" id="ARBA00022448"/>
    </source>
</evidence>
<evidence type="ECO:0000256" key="11">
    <source>
        <dbReference type="ARBA" id="ARBA00023180"/>
    </source>
</evidence>
<keyword evidence="3 16" id="KW-0813">Transport</keyword>
<evidence type="ECO:0000256" key="5">
    <source>
        <dbReference type="ARBA" id="ARBA00022847"/>
    </source>
</evidence>
<dbReference type="InterPro" id="IPR000175">
    <property type="entry name" value="Na/ntran_symport"/>
</dbReference>
<name>A0A0L0CA11_LUCCU</name>
<comment type="similarity">
    <text evidence="2 16">Belongs to the sodium:neurotransmitter symporter (SNF) (TC 2.A.22) family.</text>
</comment>
<evidence type="ECO:0000256" key="12">
    <source>
        <dbReference type="ARBA" id="ARBA00023201"/>
    </source>
</evidence>
<evidence type="ECO:0000256" key="7">
    <source>
        <dbReference type="ARBA" id="ARBA00022989"/>
    </source>
</evidence>
<dbReference type="GO" id="GO:0005886">
    <property type="term" value="C:plasma membrane"/>
    <property type="evidence" value="ECO:0007669"/>
    <property type="project" value="TreeGrafter"/>
</dbReference>
<feature type="transmembrane region" description="Helical" evidence="17">
    <location>
        <begin position="481"/>
        <end position="501"/>
    </location>
</feature>
<feature type="transmembrane region" description="Helical" evidence="17">
    <location>
        <begin position="521"/>
        <end position="540"/>
    </location>
</feature>
<dbReference type="Proteomes" id="UP000037069">
    <property type="component" value="Unassembled WGS sequence"/>
</dbReference>
<evidence type="ECO:0000256" key="2">
    <source>
        <dbReference type="ARBA" id="ARBA00006459"/>
    </source>
</evidence>
<dbReference type="PRINTS" id="PR00176">
    <property type="entry name" value="NANEUSMPORT"/>
</dbReference>
<evidence type="ECO:0000256" key="16">
    <source>
        <dbReference type="RuleBase" id="RU003732"/>
    </source>
</evidence>
<evidence type="ECO:0000256" key="14">
    <source>
        <dbReference type="PIRSR" id="PIRSR600175-1"/>
    </source>
</evidence>
<keyword evidence="19" id="KW-1185">Reference proteome</keyword>
<feature type="transmembrane region" description="Helical" evidence="17">
    <location>
        <begin position="308"/>
        <end position="330"/>
    </location>
</feature>
<feature type="binding site" evidence="14">
    <location>
        <position position="46"/>
    </location>
    <ligand>
        <name>Na(+)</name>
        <dbReference type="ChEBI" id="CHEBI:29101"/>
        <label>1</label>
    </ligand>
</feature>
<dbReference type="CDD" id="cd10324">
    <property type="entry name" value="SLC6sbd"/>
    <property type="match status" value="1"/>
</dbReference>
<keyword evidence="5 16" id="KW-0769">Symport</keyword>
<keyword evidence="15" id="KW-1015">Disulfide bond</keyword>
<keyword evidence="12" id="KW-0739">Sodium transport</keyword>
<dbReference type="Pfam" id="PF00209">
    <property type="entry name" value="SNF"/>
    <property type="match status" value="1"/>
</dbReference>
<evidence type="ECO:0000256" key="15">
    <source>
        <dbReference type="PIRSR" id="PIRSR600175-2"/>
    </source>
</evidence>
<proteinExistence type="inferred from homology"/>
<comment type="subcellular location">
    <subcellularLocation>
        <location evidence="1">Membrane</location>
        <topology evidence="1">Multi-pass membrane protein</topology>
    </subcellularLocation>
</comment>
<keyword evidence="11" id="KW-0325">Glycoprotein</keyword>
<keyword evidence="14" id="KW-0479">Metal-binding</keyword>
<dbReference type="GO" id="GO:0015179">
    <property type="term" value="F:L-amino acid transmembrane transporter activity"/>
    <property type="evidence" value="ECO:0007669"/>
    <property type="project" value="TreeGrafter"/>
</dbReference>
<keyword evidence="4 16" id="KW-0812">Transmembrane</keyword>
<evidence type="ECO:0000313" key="19">
    <source>
        <dbReference type="Proteomes" id="UP000037069"/>
    </source>
</evidence>
<dbReference type="GO" id="GO:0089718">
    <property type="term" value="P:amino acid import across plasma membrane"/>
    <property type="evidence" value="ECO:0007669"/>
    <property type="project" value="TreeGrafter"/>
</dbReference>
<feature type="transmembrane region" description="Helical" evidence="17">
    <location>
        <begin position="200"/>
        <end position="221"/>
    </location>
</feature>
<dbReference type="PROSITE" id="PS00610">
    <property type="entry name" value="NA_NEUROTRAN_SYMP_1"/>
    <property type="match status" value="1"/>
</dbReference>
<reference evidence="18 19" key="1">
    <citation type="journal article" date="2015" name="Nat. Commun.">
        <title>Lucilia cuprina genome unlocks parasitic fly biology to underpin future interventions.</title>
        <authorList>
            <person name="Anstead C.A."/>
            <person name="Korhonen P.K."/>
            <person name="Young N.D."/>
            <person name="Hall R.S."/>
            <person name="Jex A.R."/>
            <person name="Murali S.C."/>
            <person name="Hughes D.S."/>
            <person name="Lee S.F."/>
            <person name="Perry T."/>
            <person name="Stroehlein A.J."/>
            <person name="Ansell B.R."/>
            <person name="Breugelmans B."/>
            <person name="Hofmann A."/>
            <person name="Qu J."/>
            <person name="Dugan S."/>
            <person name="Lee S.L."/>
            <person name="Chao H."/>
            <person name="Dinh H."/>
            <person name="Han Y."/>
            <person name="Doddapaneni H.V."/>
            <person name="Worley K.C."/>
            <person name="Muzny D.M."/>
            <person name="Ioannidis P."/>
            <person name="Waterhouse R.M."/>
            <person name="Zdobnov E.M."/>
            <person name="James P.J."/>
            <person name="Bagnall N.H."/>
            <person name="Kotze A.C."/>
            <person name="Gibbs R.A."/>
            <person name="Richards S."/>
            <person name="Batterham P."/>
            <person name="Gasser R.B."/>
        </authorList>
    </citation>
    <scope>NUCLEOTIDE SEQUENCE [LARGE SCALE GENOMIC DNA]</scope>
    <source>
        <strain evidence="18 19">LS</strain>
        <tissue evidence="18">Full body</tissue>
    </source>
</reference>
<dbReference type="GO" id="GO:0046872">
    <property type="term" value="F:metal ion binding"/>
    <property type="evidence" value="ECO:0007669"/>
    <property type="project" value="UniProtKB-KW"/>
</dbReference>
<feature type="disulfide bond" evidence="15">
    <location>
        <begin position="148"/>
        <end position="156"/>
    </location>
</feature>